<feature type="compositionally biased region" description="Polar residues" evidence="1">
    <location>
        <begin position="31"/>
        <end position="41"/>
    </location>
</feature>
<dbReference type="OrthoDB" id="2013972at2759"/>
<organism evidence="3 4">
    <name type="scientific">Phlebiopsis gigantea (strain 11061_1 CR5-6)</name>
    <name type="common">White-rot fungus</name>
    <name type="synonym">Peniophora gigantea</name>
    <dbReference type="NCBI Taxonomy" id="745531"/>
    <lineage>
        <taxon>Eukaryota</taxon>
        <taxon>Fungi</taxon>
        <taxon>Dikarya</taxon>
        <taxon>Basidiomycota</taxon>
        <taxon>Agaricomycotina</taxon>
        <taxon>Agaricomycetes</taxon>
        <taxon>Polyporales</taxon>
        <taxon>Phanerochaetaceae</taxon>
        <taxon>Phlebiopsis</taxon>
    </lineage>
</organism>
<sequence length="737" mass="81945">MDKEQELRPSHQQPSSSVDLPPPMSRRPTAHRTQSSTSHLSQDMKRSVVISEPISSQSSWDVEALGSPPRKAATDTSRPPTPLLTRSFSGRLLSRSSSTSSRKASRTPELFGNKILSRSNSVSSRTGSLRAARTPELYHGESEESESWPGTPRTCLSPTHGLPAVSTTPSPPPVSASTACEEPGRKSWESHISREDAEARAEREQFAYQRGHIYHHRFPREEVPYMQSYSDMSLQNDISTHEFLRKLMPEGSPTFYEYCGQVPTEVLDLGCGRGTWAAETAAMWKYRNCHVTAFDVVDLGRIVRQSLDQEISAHVLWVQGNFLKALPFPSSTFGLVRIACLSLAVPMEFWHHLLQEVRRVLKPGGRLELIDDEVFFPEAQFPFGRPQPIDRSRMKPTRTLSTDNGPDVEEQPSRPPMRRSPTAHAGSQTYARGDPQSIRQKQDDFNLTALAAYNMETIFKTMLLSKYNISHRPHEFIETLMISVFGNGRANCMFRAEIVVPTSDAFLDKGKGKSVLGPSRFTSRPSNSANTGRHSLDDAEPYSRSSAGVAPKAMRVLGGGGSTATPCLPAPPYQPPGFIILPNTFVPCEPDALEMYACKNMHTLLSCKHALAGYVQEKTSPAGKPLITDAEFEELSWTYDRFKRLRFNWPETYPGCNLDEEVSPSSATRPLFNRPDGSIFGRRRVPSGANAAQHVLAMPPRRDEVIPIRTVRVYQGFKSGPGVDSVQLIPLPGRLED</sequence>
<feature type="compositionally biased region" description="Basic and acidic residues" evidence="1">
    <location>
        <begin position="182"/>
        <end position="201"/>
    </location>
</feature>
<dbReference type="EMBL" id="KN840444">
    <property type="protein sequence ID" value="KIP11778.1"/>
    <property type="molecule type" value="Genomic_DNA"/>
</dbReference>
<proteinExistence type="predicted"/>
<name>A0A0C3PVB8_PHLG1</name>
<feature type="compositionally biased region" description="Low complexity" evidence="1">
    <location>
        <begin position="117"/>
        <end position="130"/>
    </location>
</feature>
<accession>A0A0C3PVB8</accession>
<evidence type="ECO:0000313" key="3">
    <source>
        <dbReference type="EMBL" id="KIP11778.1"/>
    </source>
</evidence>
<dbReference type="AlphaFoldDB" id="A0A0C3PVB8"/>
<evidence type="ECO:0000259" key="2">
    <source>
        <dbReference type="Pfam" id="PF13649"/>
    </source>
</evidence>
<dbReference type="CDD" id="cd02440">
    <property type="entry name" value="AdoMet_MTases"/>
    <property type="match status" value="1"/>
</dbReference>
<feature type="compositionally biased region" description="Low complexity" evidence="1">
    <location>
        <begin position="83"/>
        <end position="102"/>
    </location>
</feature>
<feature type="region of interest" description="Disordered" evidence="1">
    <location>
        <begin position="381"/>
        <end position="439"/>
    </location>
</feature>
<dbReference type="STRING" id="745531.A0A0C3PVB8"/>
<reference evidence="3 4" key="1">
    <citation type="journal article" date="2014" name="PLoS Genet.">
        <title>Analysis of the Phlebiopsis gigantea genome, transcriptome and secretome provides insight into its pioneer colonization strategies of wood.</title>
        <authorList>
            <person name="Hori C."/>
            <person name="Ishida T."/>
            <person name="Igarashi K."/>
            <person name="Samejima M."/>
            <person name="Suzuki H."/>
            <person name="Master E."/>
            <person name="Ferreira P."/>
            <person name="Ruiz-Duenas F.J."/>
            <person name="Held B."/>
            <person name="Canessa P."/>
            <person name="Larrondo L.F."/>
            <person name="Schmoll M."/>
            <person name="Druzhinina I.S."/>
            <person name="Kubicek C.P."/>
            <person name="Gaskell J.A."/>
            <person name="Kersten P."/>
            <person name="St John F."/>
            <person name="Glasner J."/>
            <person name="Sabat G."/>
            <person name="Splinter BonDurant S."/>
            <person name="Syed K."/>
            <person name="Yadav J."/>
            <person name="Mgbeahuruike A.C."/>
            <person name="Kovalchuk A."/>
            <person name="Asiegbu F.O."/>
            <person name="Lackner G."/>
            <person name="Hoffmeister D."/>
            <person name="Rencoret J."/>
            <person name="Gutierrez A."/>
            <person name="Sun H."/>
            <person name="Lindquist E."/>
            <person name="Barry K."/>
            <person name="Riley R."/>
            <person name="Grigoriev I.V."/>
            <person name="Henrissat B."/>
            <person name="Kues U."/>
            <person name="Berka R.M."/>
            <person name="Martinez A.T."/>
            <person name="Covert S.F."/>
            <person name="Blanchette R.A."/>
            <person name="Cullen D."/>
        </authorList>
    </citation>
    <scope>NUCLEOTIDE SEQUENCE [LARGE SCALE GENOMIC DNA]</scope>
    <source>
        <strain evidence="3 4">11061_1 CR5-6</strain>
    </source>
</reference>
<evidence type="ECO:0000256" key="1">
    <source>
        <dbReference type="SAM" id="MobiDB-lite"/>
    </source>
</evidence>
<dbReference type="PANTHER" id="PTHR43591">
    <property type="entry name" value="METHYLTRANSFERASE"/>
    <property type="match status" value="1"/>
</dbReference>
<dbReference type="InterPro" id="IPR029063">
    <property type="entry name" value="SAM-dependent_MTases_sf"/>
</dbReference>
<feature type="compositionally biased region" description="Polar residues" evidence="1">
    <location>
        <begin position="520"/>
        <end position="533"/>
    </location>
</feature>
<dbReference type="SUPFAM" id="SSF53335">
    <property type="entry name" value="S-adenosyl-L-methionine-dependent methyltransferases"/>
    <property type="match status" value="1"/>
</dbReference>
<dbReference type="GO" id="GO:0008168">
    <property type="term" value="F:methyltransferase activity"/>
    <property type="evidence" value="ECO:0007669"/>
    <property type="project" value="TreeGrafter"/>
</dbReference>
<dbReference type="PANTHER" id="PTHR43591:SF24">
    <property type="entry name" value="2-METHOXY-6-POLYPRENYL-1,4-BENZOQUINOL METHYLASE, MITOCHONDRIAL"/>
    <property type="match status" value="1"/>
</dbReference>
<dbReference type="Proteomes" id="UP000053257">
    <property type="component" value="Unassembled WGS sequence"/>
</dbReference>
<gene>
    <name evidence="3" type="ORF">PHLGIDRAFT_124666</name>
</gene>
<feature type="domain" description="Methyltransferase" evidence="2">
    <location>
        <begin position="266"/>
        <end position="365"/>
    </location>
</feature>
<dbReference type="Gene3D" id="3.40.50.150">
    <property type="entry name" value="Vaccinia Virus protein VP39"/>
    <property type="match status" value="1"/>
</dbReference>
<feature type="region of interest" description="Disordered" evidence="1">
    <location>
        <begin position="1"/>
        <end position="201"/>
    </location>
</feature>
<dbReference type="InterPro" id="IPR041698">
    <property type="entry name" value="Methyltransf_25"/>
</dbReference>
<dbReference type="HOGENOM" id="CLU_376465_0_0_1"/>
<dbReference type="Pfam" id="PF13649">
    <property type="entry name" value="Methyltransf_25"/>
    <property type="match status" value="1"/>
</dbReference>
<feature type="region of interest" description="Disordered" evidence="1">
    <location>
        <begin position="516"/>
        <end position="545"/>
    </location>
</feature>
<evidence type="ECO:0000313" key="4">
    <source>
        <dbReference type="Proteomes" id="UP000053257"/>
    </source>
</evidence>
<protein>
    <recommendedName>
        <fullName evidence="2">Methyltransferase domain-containing protein</fullName>
    </recommendedName>
</protein>
<keyword evidence="4" id="KW-1185">Reference proteome</keyword>